<feature type="region of interest" description="Disordered" evidence="1">
    <location>
        <begin position="132"/>
        <end position="159"/>
    </location>
</feature>
<organism evidence="2 3">
    <name type="scientific">Prorocentrum cordatum</name>
    <dbReference type="NCBI Taxonomy" id="2364126"/>
    <lineage>
        <taxon>Eukaryota</taxon>
        <taxon>Sar</taxon>
        <taxon>Alveolata</taxon>
        <taxon>Dinophyceae</taxon>
        <taxon>Prorocentrales</taxon>
        <taxon>Prorocentraceae</taxon>
        <taxon>Prorocentrum</taxon>
    </lineage>
</organism>
<feature type="compositionally biased region" description="Basic and acidic residues" evidence="1">
    <location>
        <begin position="73"/>
        <end position="91"/>
    </location>
</feature>
<dbReference type="EMBL" id="CAUYUJ010000619">
    <property type="protein sequence ID" value="CAK0791604.1"/>
    <property type="molecule type" value="Genomic_DNA"/>
</dbReference>
<evidence type="ECO:0000256" key="1">
    <source>
        <dbReference type="SAM" id="MobiDB-lite"/>
    </source>
</evidence>
<evidence type="ECO:0000313" key="3">
    <source>
        <dbReference type="Proteomes" id="UP001189429"/>
    </source>
</evidence>
<feature type="non-terminal residue" evidence="2">
    <location>
        <position position="190"/>
    </location>
</feature>
<feature type="compositionally biased region" description="Polar residues" evidence="1">
    <location>
        <begin position="138"/>
        <end position="147"/>
    </location>
</feature>
<name>A0ABN9PJI3_9DINO</name>
<proteinExistence type="predicted"/>
<gene>
    <name evidence="2" type="ORF">PCOR1329_LOCUS2450</name>
</gene>
<protein>
    <submittedName>
        <fullName evidence="2">Uncharacterized protein</fullName>
    </submittedName>
</protein>
<sequence length="190" mass="21672">MSQLEEGASHASHMLGHAFGRAASPLGIVRGHGWMVIGLRPRDVDWLPFLSLLVGERPRWWSRLEFRDKDLERCGERGDHPRPPRPRESGRPPRPGDGVPRRDQRALPGLREFNYLPSESEVTAEILARLAKKEQREASPSSKSARISGQEDVSADDEWFTEEDREGLIAAHLEEHAKLMEVPLREYLMR</sequence>
<accession>A0ABN9PJI3</accession>
<keyword evidence="3" id="KW-1185">Reference proteome</keyword>
<comment type="caution">
    <text evidence="2">The sequence shown here is derived from an EMBL/GenBank/DDBJ whole genome shotgun (WGS) entry which is preliminary data.</text>
</comment>
<reference evidence="2" key="1">
    <citation type="submission" date="2023-10" db="EMBL/GenBank/DDBJ databases">
        <authorList>
            <person name="Chen Y."/>
            <person name="Shah S."/>
            <person name="Dougan E. K."/>
            <person name="Thang M."/>
            <person name="Chan C."/>
        </authorList>
    </citation>
    <scope>NUCLEOTIDE SEQUENCE [LARGE SCALE GENOMIC DNA]</scope>
</reference>
<evidence type="ECO:0000313" key="2">
    <source>
        <dbReference type="EMBL" id="CAK0791604.1"/>
    </source>
</evidence>
<dbReference type="Proteomes" id="UP001189429">
    <property type="component" value="Unassembled WGS sequence"/>
</dbReference>
<feature type="region of interest" description="Disordered" evidence="1">
    <location>
        <begin position="73"/>
        <end position="105"/>
    </location>
</feature>